<dbReference type="EMBL" id="KZ825808">
    <property type="protein sequence ID" value="PYH98835.1"/>
    <property type="molecule type" value="Genomic_DNA"/>
</dbReference>
<feature type="region of interest" description="Disordered" evidence="1">
    <location>
        <begin position="1"/>
        <end position="131"/>
    </location>
</feature>
<protein>
    <submittedName>
        <fullName evidence="2">Uncharacterized protein</fullName>
    </submittedName>
</protein>
<evidence type="ECO:0000313" key="3">
    <source>
        <dbReference type="Proteomes" id="UP000247810"/>
    </source>
</evidence>
<feature type="compositionally biased region" description="Basic and acidic residues" evidence="1">
    <location>
        <begin position="23"/>
        <end position="33"/>
    </location>
</feature>
<proteinExistence type="predicted"/>
<sequence>MHRDSSLSAPKKMDEYTSPFGAPHREKEWHERPLGSNAHLSSTFGAPAPPPISTYTTGFQRPESPKFEYHPFATSPRFASRPPFFGDESDDDSSGESYQCPGIWPSDSRPKKARKAIEAEVEVGDKVDGPA</sequence>
<dbReference type="Proteomes" id="UP000247810">
    <property type="component" value="Unassembled WGS sequence"/>
</dbReference>
<organism evidence="2 3">
    <name type="scientific">Aspergillus ellipticus CBS 707.79</name>
    <dbReference type="NCBI Taxonomy" id="1448320"/>
    <lineage>
        <taxon>Eukaryota</taxon>
        <taxon>Fungi</taxon>
        <taxon>Dikarya</taxon>
        <taxon>Ascomycota</taxon>
        <taxon>Pezizomycotina</taxon>
        <taxon>Eurotiomycetes</taxon>
        <taxon>Eurotiomycetidae</taxon>
        <taxon>Eurotiales</taxon>
        <taxon>Aspergillaceae</taxon>
        <taxon>Aspergillus</taxon>
        <taxon>Aspergillus subgen. Circumdati</taxon>
    </lineage>
</organism>
<keyword evidence="3" id="KW-1185">Reference proteome</keyword>
<evidence type="ECO:0000313" key="2">
    <source>
        <dbReference type="EMBL" id="PYH98835.1"/>
    </source>
</evidence>
<feature type="compositionally biased region" description="Basic and acidic residues" evidence="1">
    <location>
        <begin position="115"/>
        <end position="131"/>
    </location>
</feature>
<name>A0A319DML9_9EURO</name>
<dbReference type="AlphaFoldDB" id="A0A319DML9"/>
<evidence type="ECO:0000256" key="1">
    <source>
        <dbReference type="SAM" id="MobiDB-lite"/>
    </source>
</evidence>
<reference evidence="2 3" key="1">
    <citation type="submission" date="2018-02" db="EMBL/GenBank/DDBJ databases">
        <title>The genomes of Aspergillus section Nigri reveals drivers in fungal speciation.</title>
        <authorList>
            <consortium name="DOE Joint Genome Institute"/>
            <person name="Vesth T.C."/>
            <person name="Nybo J."/>
            <person name="Theobald S."/>
            <person name="Brandl J."/>
            <person name="Frisvad J.C."/>
            <person name="Nielsen K.F."/>
            <person name="Lyhne E.K."/>
            <person name="Kogle M.E."/>
            <person name="Kuo A."/>
            <person name="Riley R."/>
            <person name="Clum A."/>
            <person name="Nolan M."/>
            <person name="Lipzen A."/>
            <person name="Salamov A."/>
            <person name="Henrissat B."/>
            <person name="Wiebenga A."/>
            <person name="De vries R.P."/>
            <person name="Grigoriev I.V."/>
            <person name="Mortensen U.H."/>
            <person name="Andersen M.R."/>
            <person name="Baker S.E."/>
        </authorList>
    </citation>
    <scope>NUCLEOTIDE SEQUENCE [LARGE SCALE GENOMIC DNA]</scope>
    <source>
        <strain evidence="2 3">CBS 707.79</strain>
    </source>
</reference>
<gene>
    <name evidence="2" type="ORF">BO71DRAFT_425852</name>
</gene>
<accession>A0A319DML9</accession>
<feature type="compositionally biased region" description="Basic and acidic residues" evidence="1">
    <location>
        <begin position="1"/>
        <end position="15"/>
    </location>
</feature>
<dbReference type="VEuPathDB" id="FungiDB:BO71DRAFT_425852"/>